<reference evidence="2" key="1">
    <citation type="submission" date="2019-09" db="EMBL/GenBank/DDBJ databases">
        <title>Organ-specific transcriptomic study of the physiology of the cattle tick, Rhipicephalus microplus.</title>
        <authorList>
            <person name="Tirloni L."/>
            <person name="Braz G."/>
            <person name="Gandara A.C.P."/>
            <person name="Sabadin G.A."/>
            <person name="da Silva R.M."/>
            <person name="Guizzo M.G."/>
            <person name="Machado J.A."/>
            <person name="Costa E.P."/>
            <person name="Gomes H.F."/>
            <person name="Moraes J."/>
            <person name="Mota M.B.S."/>
            <person name="Mesquita R.D."/>
            <person name="Alvarenga P.H."/>
            <person name="Alves F."/>
            <person name="Seixas A."/>
            <person name="da Fonseca R.N."/>
            <person name="Fogaca A."/>
            <person name="Logullo C."/>
            <person name="Tanaka A."/>
            <person name="Daffre S."/>
            <person name="Termignoni C."/>
            <person name="Vaz I.S.Jr."/>
            <person name="Oliveira P.L."/>
            <person name="Ribeiro J.M."/>
        </authorList>
    </citation>
    <scope>NUCLEOTIDE SEQUENCE</scope>
    <source>
        <strain evidence="2">Porto Alegre</strain>
    </source>
</reference>
<organism evidence="2">
    <name type="scientific">Rhipicephalus microplus</name>
    <name type="common">Cattle tick</name>
    <name type="synonym">Boophilus microplus</name>
    <dbReference type="NCBI Taxonomy" id="6941"/>
    <lineage>
        <taxon>Eukaryota</taxon>
        <taxon>Metazoa</taxon>
        <taxon>Ecdysozoa</taxon>
        <taxon>Arthropoda</taxon>
        <taxon>Chelicerata</taxon>
        <taxon>Arachnida</taxon>
        <taxon>Acari</taxon>
        <taxon>Parasitiformes</taxon>
        <taxon>Ixodida</taxon>
        <taxon>Ixodoidea</taxon>
        <taxon>Ixodidae</taxon>
        <taxon>Rhipicephalinae</taxon>
        <taxon>Rhipicephalus</taxon>
        <taxon>Boophilus</taxon>
    </lineage>
</organism>
<keyword evidence="1" id="KW-0732">Signal</keyword>
<evidence type="ECO:0000256" key="1">
    <source>
        <dbReference type="SAM" id="SignalP"/>
    </source>
</evidence>
<dbReference type="EMBL" id="GHWJ01010550">
    <property type="protein sequence ID" value="NOV43287.1"/>
    <property type="molecule type" value="Transcribed_RNA"/>
</dbReference>
<evidence type="ECO:0000313" key="2">
    <source>
        <dbReference type="EMBL" id="NOV43287.1"/>
    </source>
</evidence>
<feature type="chain" id="PRO_5026788396" evidence="1">
    <location>
        <begin position="20"/>
        <end position="79"/>
    </location>
</feature>
<proteinExistence type="predicted"/>
<accession>A0A6M2DEC0</accession>
<name>A0A6M2DEC0_RHIMP</name>
<dbReference type="AlphaFoldDB" id="A0A6M2DEC0"/>
<feature type="signal peptide" evidence="1">
    <location>
        <begin position="1"/>
        <end position="19"/>
    </location>
</feature>
<sequence length="79" mass="9231">MFCFFFFFVSSLLLSSNYSGYCFFARARERLLNETSRFLELVRLRLKKKSCMLSLLARANISSCSYSHLPTSFCPCYPL</sequence>
<protein>
    <submittedName>
        <fullName evidence="2">Putative secreted protein</fullName>
    </submittedName>
</protein>